<organism evidence="3 4">
    <name type="scientific">Pseudocohnilembus persalinus</name>
    <name type="common">Ciliate</name>
    <dbReference type="NCBI Taxonomy" id="266149"/>
    <lineage>
        <taxon>Eukaryota</taxon>
        <taxon>Sar</taxon>
        <taxon>Alveolata</taxon>
        <taxon>Ciliophora</taxon>
        <taxon>Intramacronucleata</taxon>
        <taxon>Oligohymenophorea</taxon>
        <taxon>Scuticociliatia</taxon>
        <taxon>Philasterida</taxon>
        <taxon>Pseudocohnilembidae</taxon>
        <taxon>Pseudocohnilembus</taxon>
    </lineage>
</organism>
<keyword evidence="4" id="KW-1185">Reference proteome</keyword>
<comment type="caution">
    <text evidence="3">The sequence shown here is derived from an EMBL/GenBank/DDBJ whole genome shotgun (WGS) entry which is preliminary data.</text>
</comment>
<dbReference type="Proteomes" id="UP000054937">
    <property type="component" value="Unassembled WGS sequence"/>
</dbReference>
<protein>
    <recommendedName>
        <fullName evidence="5">B box-type domain-containing protein</fullName>
    </recommendedName>
</protein>
<dbReference type="EMBL" id="LDAU01000109">
    <property type="protein sequence ID" value="KRX05308.1"/>
    <property type="molecule type" value="Genomic_DNA"/>
</dbReference>
<evidence type="ECO:0000313" key="4">
    <source>
        <dbReference type="Proteomes" id="UP000054937"/>
    </source>
</evidence>
<evidence type="ECO:0000256" key="2">
    <source>
        <dbReference type="SAM" id="MobiDB-lite"/>
    </source>
</evidence>
<accession>A0A0V0QSR8</accession>
<keyword evidence="1" id="KW-0175">Coiled coil</keyword>
<dbReference type="OMA" id="RMIGSEM"/>
<dbReference type="Gene3D" id="3.30.160.60">
    <property type="entry name" value="Classic Zinc Finger"/>
    <property type="match status" value="1"/>
</dbReference>
<feature type="compositionally biased region" description="Basic and acidic residues" evidence="2">
    <location>
        <begin position="91"/>
        <end position="100"/>
    </location>
</feature>
<dbReference type="AlphaFoldDB" id="A0A0V0QSR8"/>
<proteinExistence type="predicted"/>
<evidence type="ECO:0008006" key="5">
    <source>
        <dbReference type="Google" id="ProtNLM"/>
    </source>
</evidence>
<reference evidence="3 4" key="1">
    <citation type="journal article" date="2015" name="Sci. Rep.">
        <title>Genome of the facultative scuticociliatosis pathogen Pseudocohnilembus persalinus provides insight into its virulence through horizontal gene transfer.</title>
        <authorList>
            <person name="Xiong J."/>
            <person name="Wang G."/>
            <person name="Cheng J."/>
            <person name="Tian M."/>
            <person name="Pan X."/>
            <person name="Warren A."/>
            <person name="Jiang C."/>
            <person name="Yuan D."/>
            <person name="Miao W."/>
        </authorList>
    </citation>
    <scope>NUCLEOTIDE SEQUENCE [LARGE SCALE GENOMIC DNA]</scope>
    <source>
        <strain evidence="3">36N120E</strain>
    </source>
</reference>
<gene>
    <name evidence="3" type="ORF">PPERSA_00609</name>
</gene>
<name>A0A0V0QSR8_PSEPJ</name>
<evidence type="ECO:0000313" key="3">
    <source>
        <dbReference type="EMBL" id="KRX05308.1"/>
    </source>
</evidence>
<evidence type="ECO:0000256" key="1">
    <source>
        <dbReference type="SAM" id="Coils"/>
    </source>
</evidence>
<dbReference type="InParanoid" id="A0A0V0QSR8"/>
<feature type="compositionally biased region" description="Polar residues" evidence="2">
    <location>
        <begin position="101"/>
        <end position="117"/>
    </location>
</feature>
<dbReference type="SUPFAM" id="SSF57845">
    <property type="entry name" value="B-box zinc-binding domain"/>
    <property type="match status" value="1"/>
</dbReference>
<feature type="coiled-coil region" evidence="1">
    <location>
        <begin position="186"/>
        <end position="252"/>
    </location>
</feature>
<sequence length="519" mass="61266">MVNSNNLNTNINHQMQPQLKIENNSNGYQITQQNQNSHNYNLNNIFANQNSTNLTNQTQNSVNVVSNQGTNQSNTNSNLVLEQQKSLFLPKQEDPKKKIDNSQSLTNLVENPNKQQTPQMEIVYQSLKSKPQQQEIQKSNKKFINCLVHKDKILEFVCLSNNCLKQKICCQLCIEQSHKGHESISLDLYMNNIKELEKNIEENNSKENSNWEKIQNIFESNTKYLKELETLNVKLNSNIQKLQNSMKIIQDKQNTDSTHLKQKINTLQNICENPKQNDQLALVNEITQLVHFFQKFQSPSVFDYPQIIETIEFNQQLQAYNEQSVQDFQFYITKALEEQESLEKTFNYQEFKLLNQMKKEKNDVKLTQKLTRVFHLIKGKAKKRDIINFITWNPDHKELKFMKDIKEKEEKSHYQLVFSLFIKNLEILEYEQIDDNLMKWLTQQILNVYPSVKKEKEEQRKFISSKPSNKRRYCKFNPKFDIDIKNYLSSTLIDNSINLKISKSDKNLENSENNFSSDY</sequence>
<dbReference type="OrthoDB" id="326036at2759"/>
<feature type="region of interest" description="Disordered" evidence="2">
    <location>
        <begin position="91"/>
        <end position="117"/>
    </location>
</feature>